<keyword evidence="2" id="KW-1185">Reference proteome</keyword>
<accession>A0ABY7G3M7</accession>
<protein>
    <submittedName>
        <fullName evidence="1">Uncharacterized protein</fullName>
    </submittedName>
</protein>
<evidence type="ECO:0000313" key="1">
    <source>
        <dbReference type="EMBL" id="WAR27927.1"/>
    </source>
</evidence>
<name>A0ABY7G3M7_MYAAR</name>
<reference evidence="1" key="1">
    <citation type="submission" date="2022-11" db="EMBL/GenBank/DDBJ databases">
        <title>Centuries of genome instability and evolution in soft-shell clam transmissible cancer (bioRxiv).</title>
        <authorList>
            <person name="Hart S.F.M."/>
            <person name="Yonemitsu M.A."/>
            <person name="Giersch R.M."/>
            <person name="Beal B.F."/>
            <person name="Arriagada G."/>
            <person name="Davis B.W."/>
            <person name="Ostrander E.A."/>
            <person name="Goff S.P."/>
            <person name="Metzger M.J."/>
        </authorList>
    </citation>
    <scope>NUCLEOTIDE SEQUENCE</scope>
    <source>
        <strain evidence="1">MELC-2E11</strain>
        <tissue evidence="1">Siphon/mantle</tissue>
    </source>
</reference>
<proteinExistence type="predicted"/>
<dbReference type="EMBL" id="CP111026">
    <property type="protein sequence ID" value="WAR27927.1"/>
    <property type="molecule type" value="Genomic_DNA"/>
</dbReference>
<gene>
    <name evidence="1" type="ORF">MAR_013631</name>
</gene>
<sequence length="88" mass="9294">MYDVGCRSPTKASIGGQTGFNISVTNDDHTYSNEITAVRTDKHCANCLQSGTSCTVWVHVNVDVPTGINVSPVTIWTNAATNPGPPMA</sequence>
<dbReference type="Proteomes" id="UP001164746">
    <property type="component" value="Chromosome 15"/>
</dbReference>
<organism evidence="1 2">
    <name type="scientific">Mya arenaria</name>
    <name type="common">Soft-shell clam</name>
    <dbReference type="NCBI Taxonomy" id="6604"/>
    <lineage>
        <taxon>Eukaryota</taxon>
        <taxon>Metazoa</taxon>
        <taxon>Spiralia</taxon>
        <taxon>Lophotrochozoa</taxon>
        <taxon>Mollusca</taxon>
        <taxon>Bivalvia</taxon>
        <taxon>Autobranchia</taxon>
        <taxon>Heteroconchia</taxon>
        <taxon>Euheterodonta</taxon>
        <taxon>Imparidentia</taxon>
        <taxon>Neoheterodontei</taxon>
        <taxon>Myida</taxon>
        <taxon>Myoidea</taxon>
        <taxon>Myidae</taxon>
        <taxon>Mya</taxon>
    </lineage>
</organism>
<evidence type="ECO:0000313" key="2">
    <source>
        <dbReference type="Proteomes" id="UP001164746"/>
    </source>
</evidence>